<dbReference type="AlphaFoldDB" id="A0A0J1BG18"/>
<feature type="domain" description="DNA replication/recombination mediator RecO N-terminal" evidence="9">
    <location>
        <begin position="1"/>
        <end position="79"/>
    </location>
</feature>
<keyword evidence="5 7" id="KW-0234">DNA repair</keyword>
<dbReference type="Pfam" id="PF11967">
    <property type="entry name" value="RecO_N"/>
    <property type="match status" value="1"/>
</dbReference>
<dbReference type="InterPro" id="IPR012340">
    <property type="entry name" value="NA-bd_OB-fold"/>
</dbReference>
<dbReference type="Gene3D" id="2.40.50.140">
    <property type="entry name" value="Nucleic acid-binding proteins"/>
    <property type="match status" value="1"/>
</dbReference>
<dbReference type="SUPFAM" id="SSF57863">
    <property type="entry name" value="ArfGap/RecO-like zinc finger"/>
    <property type="match status" value="1"/>
</dbReference>
<dbReference type="Gene3D" id="1.20.1440.120">
    <property type="entry name" value="Recombination protein O, C-terminal domain"/>
    <property type="match status" value="1"/>
</dbReference>
<dbReference type="Proteomes" id="UP000036367">
    <property type="component" value="Unassembled WGS sequence"/>
</dbReference>
<dbReference type="GO" id="GO:0043590">
    <property type="term" value="C:bacterial nucleoid"/>
    <property type="evidence" value="ECO:0007669"/>
    <property type="project" value="TreeGrafter"/>
</dbReference>
<evidence type="ECO:0000256" key="6">
    <source>
        <dbReference type="ARBA" id="ARBA00033409"/>
    </source>
</evidence>
<dbReference type="PANTHER" id="PTHR33991:SF1">
    <property type="entry name" value="DNA REPAIR PROTEIN RECO"/>
    <property type="match status" value="1"/>
</dbReference>
<organism evidence="10 11">
    <name type="scientific">Rhodopirellula islandica</name>
    <dbReference type="NCBI Taxonomy" id="595434"/>
    <lineage>
        <taxon>Bacteria</taxon>
        <taxon>Pseudomonadati</taxon>
        <taxon>Planctomycetota</taxon>
        <taxon>Planctomycetia</taxon>
        <taxon>Pirellulales</taxon>
        <taxon>Pirellulaceae</taxon>
        <taxon>Rhodopirellula</taxon>
    </lineage>
</organism>
<comment type="caution">
    <text evidence="10">The sequence shown here is derived from an EMBL/GenBank/DDBJ whole genome shotgun (WGS) entry which is preliminary data.</text>
</comment>
<evidence type="ECO:0000313" key="11">
    <source>
        <dbReference type="Proteomes" id="UP000036367"/>
    </source>
</evidence>
<dbReference type="NCBIfam" id="TIGR00613">
    <property type="entry name" value="reco"/>
    <property type="match status" value="1"/>
</dbReference>
<evidence type="ECO:0000259" key="9">
    <source>
        <dbReference type="Pfam" id="PF11967"/>
    </source>
</evidence>
<evidence type="ECO:0000256" key="3">
    <source>
        <dbReference type="ARBA" id="ARBA00022763"/>
    </source>
</evidence>
<comment type="similarity">
    <text evidence="1 7">Belongs to the RecO family.</text>
</comment>
<dbReference type="RefSeq" id="WP_047813879.1">
    <property type="nucleotide sequence ID" value="NZ_LECT01000017.1"/>
</dbReference>
<dbReference type="InterPro" id="IPR022572">
    <property type="entry name" value="DNA_rep/recomb_RecO_N"/>
</dbReference>
<feature type="region of interest" description="Disordered" evidence="8">
    <location>
        <begin position="207"/>
        <end position="242"/>
    </location>
</feature>
<evidence type="ECO:0000256" key="5">
    <source>
        <dbReference type="ARBA" id="ARBA00023204"/>
    </source>
</evidence>
<reference evidence="10" key="1">
    <citation type="submission" date="2015-05" db="EMBL/GenBank/DDBJ databases">
        <title>Permanent draft genome of Rhodopirellula islandicus K833.</title>
        <authorList>
            <person name="Kizina J."/>
            <person name="Richter M."/>
            <person name="Glockner F.O."/>
            <person name="Harder J."/>
        </authorList>
    </citation>
    <scope>NUCLEOTIDE SEQUENCE [LARGE SCALE GENOMIC DNA]</scope>
    <source>
        <strain evidence="10">K833</strain>
    </source>
</reference>
<evidence type="ECO:0000256" key="2">
    <source>
        <dbReference type="ARBA" id="ARBA00021310"/>
    </source>
</evidence>
<dbReference type="InterPro" id="IPR003717">
    <property type="entry name" value="RecO"/>
</dbReference>
<evidence type="ECO:0000256" key="4">
    <source>
        <dbReference type="ARBA" id="ARBA00023172"/>
    </source>
</evidence>
<dbReference type="SUPFAM" id="SSF50249">
    <property type="entry name" value="Nucleic acid-binding proteins"/>
    <property type="match status" value="1"/>
</dbReference>
<name>A0A0J1BG18_RHOIS</name>
<comment type="function">
    <text evidence="7">Involved in DNA repair and RecF pathway recombination.</text>
</comment>
<keyword evidence="3 7" id="KW-0227">DNA damage</keyword>
<protein>
    <recommendedName>
        <fullName evidence="2 7">DNA repair protein RecO</fullName>
    </recommendedName>
    <alternativeName>
        <fullName evidence="6 7">Recombination protein O</fullName>
    </alternativeName>
</protein>
<dbReference type="InterPro" id="IPR042242">
    <property type="entry name" value="RecO_C"/>
</dbReference>
<dbReference type="OrthoDB" id="9797083at2"/>
<keyword evidence="4 7" id="KW-0233">DNA recombination</keyword>
<dbReference type="Pfam" id="PF02565">
    <property type="entry name" value="RecO_C"/>
    <property type="match status" value="1"/>
</dbReference>
<evidence type="ECO:0000256" key="7">
    <source>
        <dbReference type="HAMAP-Rule" id="MF_00201"/>
    </source>
</evidence>
<proteinExistence type="inferred from homology"/>
<gene>
    <name evidence="7" type="primary">recO</name>
    <name evidence="10" type="ORF">RISK_002113</name>
</gene>
<evidence type="ECO:0000313" key="10">
    <source>
        <dbReference type="EMBL" id="KLU05481.1"/>
    </source>
</evidence>
<dbReference type="PANTHER" id="PTHR33991">
    <property type="entry name" value="DNA REPAIR PROTEIN RECO"/>
    <property type="match status" value="1"/>
</dbReference>
<dbReference type="STRING" id="595434.RISK_002113"/>
<keyword evidence="11" id="KW-1185">Reference proteome</keyword>
<dbReference type="GO" id="GO:0006310">
    <property type="term" value="P:DNA recombination"/>
    <property type="evidence" value="ECO:0007669"/>
    <property type="project" value="UniProtKB-UniRule"/>
</dbReference>
<dbReference type="GO" id="GO:0006302">
    <property type="term" value="P:double-strand break repair"/>
    <property type="evidence" value="ECO:0007669"/>
    <property type="project" value="TreeGrafter"/>
</dbReference>
<evidence type="ECO:0000256" key="8">
    <source>
        <dbReference type="SAM" id="MobiDB-lite"/>
    </source>
</evidence>
<dbReference type="InterPro" id="IPR037278">
    <property type="entry name" value="ARFGAP/RecO"/>
</dbReference>
<dbReference type="EMBL" id="LECT01000017">
    <property type="protein sequence ID" value="KLU05481.1"/>
    <property type="molecule type" value="Genomic_DNA"/>
</dbReference>
<dbReference type="HAMAP" id="MF_00201">
    <property type="entry name" value="RecO"/>
    <property type="match status" value="1"/>
</dbReference>
<accession>A0A0J1BG18</accession>
<dbReference type="PATRIC" id="fig|595434.4.peg.2023"/>
<evidence type="ECO:0000256" key="1">
    <source>
        <dbReference type="ARBA" id="ARBA00007452"/>
    </source>
</evidence>
<sequence length="295" mass="31837">MINQSTTAIVLRTVEFSETSLIVTLLTKDLGRISALAKGARRLKGPFEGSLDLLSVCAITLIDKPGDTLDLLTESKLRRRFRGAQRSLDRLHAGYHIAEMLRLLVDDDDPHGELFEMTLSAMGMIDGDGPVAETLLAFDAQCLRLLGHSPATDRCTVCGKDVERSRRRAAFSLVGGGVVCETCRPAQTHLMTVSWDALGALRELARDPSEDPVGAANSATRSGENGVAGGTPSVNPRPDNPSLLPTAAFPIGRLFPTLTPAIYRDLRGLLNRTLEALIGQTPRMQAFLPSKLDSH</sequence>